<dbReference type="NCBIfam" id="TIGR00125">
    <property type="entry name" value="cyt_tran_rel"/>
    <property type="match status" value="1"/>
</dbReference>
<dbReference type="PANTHER" id="PTHR21342:SF1">
    <property type="entry name" value="PHOSPHOPANTETHEINE ADENYLYLTRANSFERASE"/>
    <property type="match status" value="1"/>
</dbReference>
<keyword evidence="5 9" id="KW-0067">ATP-binding</keyword>
<dbReference type="PRINTS" id="PR01020">
    <property type="entry name" value="LPSBIOSNTHSS"/>
</dbReference>
<keyword evidence="7 9" id="KW-0173">Coenzyme A biosynthesis</keyword>
<dbReference type="InterPro" id="IPR004821">
    <property type="entry name" value="Cyt_trans-like"/>
</dbReference>
<comment type="subcellular location">
    <subcellularLocation>
        <location evidence="9">Cytoplasm</location>
    </subcellularLocation>
</comment>
<dbReference type="EMBL" id="RXYK01000001">
    <property type="protein sequence ID" value="RTY40087.1"/>
    <property type="molecule type" value="Genomic_DNA"/>
</dbReference>
<dbReference type="HAMAP" id="MF_00151">
    <property type="entry name" value="PPAT_bact"/>
    <property type="match status" value="1"/>
</dbReference>
<evidence type="ECO:0000256" key="2">
    <source>
        <dbReference type="ARBA" id="ARBA00022679"/>
    </source>
</evidence>
<dbReference type="GO" id="GO:0005524">
    <property type="term" value="F:ATP binding"/>
    <property type="evidence" value="ECO:0007669"/>
    <property type="project" value="UniProtKB-KW"/>
</dbReference>
<dbReference type="UniPathway" id="UPA00241">
    <property type="reaction ID" value="UER00355"/>
</dbReference>
<feature type="binding site" evidence="9">
    <location>
        <position position="92"/>
    </location>
    <ligand>
        <name>substrate</name>
    </ligand>
</feature>
<dbReference type="NCBIfam" id="TIGR01510">
    <property type="entry name" value="coaD_prev_kdtB"/>
    <property type="match status" value="1"/>
</dbReference>
<keyword evidence="1 9" id="KW-0963">Cytoplasm</keyword>
<accession>A0A432AXE7</accession>
<comment type="function">
    <text evidence="9">Reversibly transfers an adenylyl group from ATP to 4'-phosphopantetheine, yielding dephospho-CoA (dPCoA) and pyrophosphate.</text>
</comment>
<name>A0A432AXE7_CHLPH</name>
<sequence>MTLKVKKAIYPGTFDPFTNGHFDVLERAVTLFDDVTVVIAVNSCKQTLFSFQERREMIMEITAGLDGVHVDVLQDGLLADYARNAGATAIIRGVRQVKDFEYEFQLSLLNRHLYPEATTVFLMPNVKFTYVASSIIREVGMLGGDVSKFVHPTVLKMLDRKREEAAGSCS</sequence>
<comment type="similarity">
    <text evidence="9">Belongs to the bacterial CoaD family.</text>
</comment>
<evidence type="ECO:0000256" key="7">
    <source>
        <dbReference type="ARBA" id="ARBA00022993"/>
    </source>
</evidence>
<dbReference type="InterPro" id="IPR014729">
    <property type="entry name" value="Rossmann-like_a/b/a_fold"/>
</dbReference>
<comment type="subunit">
    <text evidence="9">Homohexamer.</text>
</comment>
<comment type="cofactor">
    <cofactor evidence="9">
        <name>Mg(2+)</name>
        <dbReference type="ChEBI" id="CHEBI:18420"/>
    </cofactor>
</comment>
<feature type="site" description="Transition state stabilizer" evidence="9">
    <location>
        <position position="21"/>
    </location>
</feature>
<feature type="binding site" evidence="9">
    <location>
        <begin position="128"/>
        <end position="134"/>
    </location>
    <ligand>
        <name>ATP</name>
        <dbReference type="ChEBI" id="CHEBI:30616"/>
    </ligand>
</feature>
<feature type="binding site" evidence="9">
    <location>
        <position position="45"/>
    </location>
    <ligand>
        <name>substrate</name>
    </ligand>
</feature>
<gene>
    <name evidence="9" type="primary">coaD</name>
    <name evidence="11" type="ORF">EKD02_01450</name>
</gene>
<evidence type="ECO:0000256" key="6">
    <source>
        <dbReference type="ARBA" id="ARBA00022842"/>
    </source>
</evidence>
<dbReference type="Pfam" id="PF01467">
    <property type="entry name" value="CTP_transf_like"/>
    <property type="match status" value="1"/>
</dbReference>
<feature type="domain" description="Cytidyltransferase-like" evidence="10">
    <location>
        <begin position="9"/>
        <end position="138"/>
    </location>
</feature>
<evidence type="ECO:0000256" key="4">
    <source>
        <dbReference type="ARBA" id="ARBA00022741"/>
    </source>
</evidence>
<protein>
    <recommendedName>
        <fullName evidence="9">Phosphopantetheine adenylyltransferase</fullName>
        <ecNumber evidence="9">2.7.7.3</ecNumber>
    </recommendedName>
    <alternativeName>
        <fullName evidence="9">Dephospho-CoA pyrophosphorylase</fullName>
    </alternativeName>
    <alternativeName>
        <fullName evidence="9">Pantetheine-phosphate adenylyltransferase</fullName>
        <shortName evidence="9">PPAT</shortName>
    </alternativeName>
</protein>
<keyword evidence="3 9" id="KW-0548">Nucleotidyltransferase</keyword>
<reference evidence="11 12" key="1">
    <citation type="submission" date="2018-12" db="EMBL/GenBank/DDBJ databases">
        <authorList>
            <person name="Lunina O.N."/>
            <person name="Grouzdev D.S."/>
            <person name="Gorlenko V.M."/>
            <person name="Savvichev A.S."/>
        </authorList>
    </citation>
    <scope>NUCLEOTIDE SEQUENCE [LARGE SCALE GENOMIC DNA]</scope>
    <source>
        <strain evidence="11 12">BrKhr-17</strain>
    </source>
</reference>
<evidence type="ECO:0000313" key="11">
    <source>
        <dbReference type="EMBL" id="RTY40087.1"/>
    </source>
</evidence>
<comment type="caution">
    <text evidence="11">The sequence shown here is derived from an EMBL/GenBank/DDBJ whole genome shotgun (WGS) entry which is preliminary data.</text>
</comment>
<evidence type="ECO:0000313" key="12">
    <source>
        <dbReference type="Proteomes" id="UP000279908"/>
    </source>
</evidence>
<evidence type="ECO:0000259" key="10">
    <source>
        <dbReference type="Pfam" id="PF01467"/>
    </source>
</evidence>
<dbReference type="RefSeq" id="WP_011890007.1">
    <property type="nucleotide sequence ID" value="NZ_RXYK01000001.1"/>
</dbReference>
<keyword evidence="2 9" id="KW-0808">Transferase</keyword>
<evidence type="ECO:0000256" key="1">
    <source>
        <dbReference type="ARBA" id="ARBA00022490"/>
    </source>
</evidence>
<dbReference type="GO" id="GO:0015937">
    <property type="term" value="P:coenzyme A biosynthetic process"/>
    <property type="evidence" value="ECO:0007669"/>
    <property type="project" value="UniProtKB-UniRule"/>
</dbReference>
<proteinExistence type="inferred from homology"/>
<feature type="binding site" evidence="9">
    <location>
        <position position="13"/>
    </location>
    <ligand>
        <name>substrate</name>
    </ligand>
</feature>
<dbReference type="AlphaFoldDB" id="A0A432AXE7"/>
<dbReference type="PANTHER" id="PTHR21342">
    <property type="entry name" value="PHOSPHOPANTETHEINE ADENYLYLTRANSFERASE"/>
    <property type="match status" value="1"/>
</dbReference>
<evidence type="ECO:0000256" key="9">
    <source>
        <dbReference type="HAMAP-Rule" id="MF_00151"/>
    </source>
</evidence>
<dbReference type="Gene3D" id="3.40.50.620">
    <property type="entry name" value="HUPs"/>
    <property type="match status" value="1"/>
</dbReference>
<dbReference type="InterPro" id="IPR001980">
    <property type="entry name" value="PPAT"/>
</dbReference>
<organism evidence="11 12">
    <name type="scientific">Chlorobium phaeovibrioides</name>
    <dbReference type="NCBI Taxonomy" id="1094"/>
    <lineage>
        <taxon>Bacteria</taxon>
        <taxon>Pseudomonadati</taxon>
        <taxon>Chlorobiota</taxon>
        <taxon>Chlorobiia</taxon>
        <taxon>Chlorobiales</taxon>
        <taxon>Chlorobiaceae</taxon>
        <taxon>Chlorobium/Pelodictyon group</taxon>
        <taxon>Chlorobium</taxon>
    </lineage>
</organism>
<comment type="pathway">
    <text evidence="9">Cofactor biosynthesis; coenzyme A biosynthesis; CoA from (R)-pantothenate: step 4/5.</text>
</comment>
<keyword evidence="6 9" id="KW-0460">Magnesium</keyword>
<dbReference type="Proteomes" id="UP000279908">
    <property type="component" value="Unassembled WGS sequence"/>
</dbReference>
<feature type="binding site" evidence="9">
    <location>
        <position position="78"/>
    </location>
    <ligand>
        <name>substrate</name>
    </ligand>
</feature>
<evidence type="ECO:0000256" key="5">
    <source>
        <dbReference type="ARBA" id="ARBA00022840"/>
    </source>
</evidence>
<keyword evidence="4 9" id="KW-0547">Nucleotide-binding</keyword>
<dbReference type="OMA" id="MALMNRK"/>
<feature type="binding site" evidence="9">
    <location>
        <position position="103"/>
    </location>
    <ligand>
        <name>ATP</name>
        <dbReference type="ChEBI" id="CHEBI:30616"/>
    </ligand>
</feature>
<evidence type="ECO:0000256" key="3">
    <source>
        <dbReference type="ARBA" id="ARBA00022695"/>
    </source>
</evidence>
<feature type="binding site" evidence="9">
    <location>
        <begin position="93"/>
        <end position="95"/>
    </location>
    <ligand>
        <name>ATP</name>
        <dbReference type="ChEBI" id="CHEBI:30616"/>
    </ligand>
</feature>
<feature type="binding site" evidence="9">
    <location>
        <begin position="13"/>
        <end position="14"/>
    </location>
    <ligand>
        <name>ATP</name>
        <dbReference type="ChEBI" id="CHEBI:30616"/>
    </ligand>
</feature>
<evidence type="ECO:0000256" key="8">
    <source>
        <dbReference type="ARBA" id="ARBA00029346"/>
    </source>
</evidence>
<dbReference type="GO" id="GO:0005737">
    <property type="term" value="C:cytoplasm"/>
    <property type="evidence" value="ECO:0007669"/>
    <property type="project" value="UniProtKB-SubCell"/>
</dbReference>
<dbReference type="GO" id="GO:0004595">
    <property type="term" value="F:pantetheine-phosphate adenylyltransferase activity"/>
    <property type="evidence" value="ECO:0007669"/>
    <property type="project" value="UniProtKB-UniRule"/>
</dbReference>
<dbReference type="EC" id="2.7.7.3" evidence="9"/>
<dbReference type="CDD" id="cd02163">
    <property type="entry name" value="PPAT"/>
    <property type="match status" value="1"/>
</dbReference>
<dbReference type="SUPFAM" id="SSF52374">
    <property type="entry name" value="Nucleotidylyl transferase"/>
    <property type="match status" value="1"/>
</dbReference>
<feature type="binding site" evidence="9">
    <location>
        <position position="21"/>
    </location>
    <ligand>
        <name>ATP</name>
        <dbReference type="ChEBI" id="CHEBI:30616"/>
    </ligand>
</feature>
<comment type="catalytic activity">
    <reaction evidence="8 9">
        <text>(R)-4'-phosphopantetheine + ATP + H(+) = 3'-dephospho-CoA + diphosphate</text>
        <dbReference type="Rhea" id="RHEA:19801"/>
        <dbReference type="ChEBI" id="CHEBI:15378"/>
        <dbReference type="ChEBI" id="CHEBI:30616"/>
        <dbReference type="ChEBI" id="CHEBI:33019"/>
        <dbReference type="ChEBI" id="CHEBI:57328"/>
        <dbReference type="ChEBI" id="CHEBI:61723"/>
        <dbReference type="EC" id="2.7.7.3"/>
    </reaction>
</comment>